<dbReference type="STRING" id="908615.SAMN05421540_108112"/>
<dbReference type="AlphaFoldDB" id="A0A1H4CQQ0"/>
<proteinExistence type="predicted"/>
<reference evidence="1 2" key="1">
    <citation type="submission" date="2016-10" db="EMBL/GenBank/DDBJ databases">
        <authorList>
            <person name="de Groot N.N."/>
        </authorList>
    </citation>
    <scope>NUCLEOTIDE SEQUENCE [LARGE SCALE GENOMIC DNA]</scope>
    <source>
        <strain evidence="1 2">DSM 23581</strain>
    </source>
</reference>
<evidence type="ECO:0000313" key="1">
    <source>
        <dbReference type="EMBL" id="SEA62687.1"/>
    </source>
</evidence>
<dbReference type="Proteomes" id="UP000198820">
    <property type="component" value="Unassembled WGS sequence"/>
</dbReference>
<name>A0A1H4CQQ0_9FLAO</name>
<evidence type="ECO:0000313" key="2">
    <source>
        <dbReference type="Proteomes" id="UP000198820"/>
    </source>
</evidence>
<keyword evidence="2" id="KW-1185">Reference proteome</keyword>
<sequence length="100" mass="11508">MKKMIFTVAFAAATIGMKATVSQSQFEVLEIQTEVNYEKNIQFKDLPAAVRDAFKADGHEEKDVLKIVKTKIDKRFTEFKFLVKEEGQETEISYKAKLKE</sequence>
<protein>
    <submittedName>
        <fullName evidence="1">Uncharacterized protein</fullName>
    </submittedName>
</protein>
<organism evidence="1 2">
    <name type="scientific">Psychroflexus halocasei</name>
    <dbReference type="NCBI Taxonomy" id="908615"/>
    <lineage>
        <taxon>Bacteria</taxon>
        <taxon>Pseudomonadati</taxon>
        <taxon>Bacteroidota</taxon>
        <taxon>Flavobacteriia</taxon>
        <taxon>Flavobacteriales</taxon>
        <taxon>Flavobacteriaceae</taxon>
        <taxon>Psychroflexus</taxon>
    </lineage>
</organism>
<dbReference type="RefSeq" id="WP_143521352.1">
    <property type="nucleotide sequence ID" value="NZ_FNQF01000008.1"/>
</dbReference>
<accession>A0A1H4CQQ0</accession>
<gene>
    <name evidence="1" type="ORF">SAMN05421540_108112</name>
</gene>
<dbReference type="EMBL" id="FNQF01000008">
    <property type="protein sequence ID" value="SEA62687.1"/>
    <property type="molecule type" value="Genomic_DNA"/>
</dbReference>